<feature type="region of interest" description="Disordered" evidence="1">
    <location>
        <begin position="134"/>
        <end position="155"/>
    </location>
</feature>
<dbReference type="Proteomes" id="UP000299102">
    <property type="component" value="Unassembled WGS sequence"/>
</dbReference>
<dbReference type="AlphaFoldDB" id="A0A4C1UU93"/>
<evidence type="ECO:0000313" key="2">
    <source>
        <dbReference type="EMBL" id="GBP30005.1"/>
    </source>
</evidence>
<dbReference type="EMBL" id="BGZK01000227">
    <property type="protein sequence ID" value="GBP30005.1"/>
    <property type="molecule type" value="Genomic_DNA"/>
</dbReference>
<gene>
    <name evidence="2" type="ORF">EVAR_22905_1</name>
</gene>
<reference evidence="2 3" key="1">
    <citation type="journal article" date="2019" name="Commun. Biol.">
        <title>The bagworm genome reveals a unique fibroin gene that provides high tensile strength.</title>
        <authorList>
            <person name="Kono N."/>
            <person name="Nakamura H."/>
            <person name="Ohtoshi R."/>
            <person name="Tomita M."/>
            <person name="Numata K."/>
            <person name="Arakawa K."/>
        </authorList>
    </citation>
    <scope>NUCLEOTIDE SEQUENCE [LARGE SCALE GENOMIC DNA]</scope>
</reference>
<accession>A0A4C1UU93</accession>
<sequence length="155" mass="17087">MVGVPQERSARRRPGVPAARTVPVSHRHAGAPCARRILSDARRVVSYGPLSRPRRRHLCAVALVLRPEPCDSVESLHRRRRDEGKGLKAQRRSAHENVCRRVRSATSLHITAVAIGKSEIENCICDVRRGVRFRPGAPPPRPAADARAPSGRLPT</sequence>
<evidence type="ECO:0000313" key="3">
    <source>
        <dbReference type="Proteomes" id="UP000299102"/>
    </source>
</evidence>
<protein>
    <submittedName>
        <fullName evidence="2">Uncharacterized protein</fullName>
    </submittedName>
</protein>
<feature type="compositionally biased region" description="Low complexity" evidence="1">
    <location>
        <begin position="143"/>
        <end position="155"/>
    </location>
</feature>
<proteinExistence type="predicted"/>
<name>A0A4C1UU93_EUMVA</name>
<feature type="region of interest" description="Disordered" evidence="1">
    <location>
        <begin position="74"/>
        <end position="94"/>
    </location>
</feature>
<feature type="region of interest" description="Disordered" evidence="1">
    <location>
        <begin position="1"/>
        <end position="28"/>
    </location>
</feature>
<evidence type="ECO:0000256" key="1">
    <source>
        <dbReference type="SAM" id="MobiDB-lite"/>
    </source>
</evidence>
<organism evidence="2 3">
    <name type="scientific">Eumeta variegata</name>
    <name type="common">Bagworm moth</name>
    <name type="synonym">Eumeta japonica</name>
    <dbReference type="NCBI Taxonomy" id="151549"/>
    <lineage>
        <taxon>Eukaryota</taxon>
        <taxon>Metazoa</taxon>
        <taxon>Ecdysozoa</taxon>
        <taxon>Arthropoda</taxon>
        <taxon>Hexapoda</taxon>
        <taxon>Insecta</taxon>
        <taxon>Pterygota</taxon>
        <taxon>Neoptera</taxon>
        <taxon>Endopterygota</taxon>
        <taxon>Lepidoptera</taxon>
        <taxon>Glossata</taxon>
        <taxon>Ditrysia</taxon>
        <taxon>Tineoidea</taxon>
        <taxon>Psychidae</taxon>
        <taxon>Oiketicinae</taxon>
        <taxon>Eumeta</taxon>
    </lineage>
</organism>
<keyword evidence="3" id="KW-1185">Reference proteome</keyword>
<comment type="caution">
    <text evidence="2">The sequence shown here is derived from an EMBL/GenBank/DDBJ whole genome shotgun (WGS) entry which is preliminary data.</text>
</comment>